<sequence>LPDPTRNIHEQYLAPAVGDLPEAVPLSMGLRFSAERHTGWRLDTEKLLKAAIANNLGSEKVLPRNIFERDFTLSFWLQREPKENDEHETILCSQEDTGTVSRAMWISLKSCRVMVQMTTRNPDAKNPLMERAFSTYFFPVLPASVCQNGTQYGASVDKGDPLAWHHYSISITFEADSMDISSSSLLVDGELVGTLESFSKPIYFERLSKDSFPQFITVGTCYDPNIPSAQQSLNGALAGMTLLLGRNEDQSVSRCLAECGETLLIPRANRLITDDVTVLLNNDKIEIETVTAEEAAEMVGNIAYMKPVSTSTQLTYEPAGSKDRVIEIVTVVRCGEQDLVNISAPPIRLIMDESISEPSVDSADPFYSGWMPQNDVVVQQSLPAKQSKAQPKSTLILAVTGEEAIRAEIPVMEPGIIIFPGLEFTFTNVPFGGKFKPMSDTVNCTS</sequence>
<dbReference type="WBParaSite" id="HNAJ_0000899501-mRNA-1">
    <property type="protein sequence ID" value="HNAJ_0000899501-mRNA-1"/>
    <property type="gene ID" value="HNAJ_0000899501"/>
</dbReference>
<dbReference type="AlphaFoldDB" id="A0A158QI97"/>
<dbReference type="GO" id="GO:0051965">
    <property type="term" value="P:positive regulation of synapse assembly"/>
    <property type="evidence" value="ECO:0007669"/>
    <property type="project" value="TreeGrafter"/>
</dbReference>
<protein>
    <submittedName>
        <fullName evidence="1">ZP domain-containing protein</fullName>
    </submittedName>
</protein>
<proteinExistence type="predicted"/>
<dbReference type="GO" id="GO:0009986">
    <property type="term" value="C:cell surface"/>
    <property type="evidence" value="ECO:0007669"/>
    <property type="project" value="TreeGrafter"/>
</dbReference>
<name>A0A158QI97_RODNA</name>
<organism evidence="1">
    <name type="scientific">Rodentolepis nana</name>
    <name type="common">Dwarf tapeworm</name>
    <name type="synonym">Hymenolepis nana</name>
    <dbReference type="NCBI Taxonomy" id="102285"/>
    <lineage>
        <taxon>Eukaryota</taxon>
        <taxon>Metazoa</taxon>
        <taxon>Spiralia</taxon>
        <taxon>Lophotrochozoa</taxon>
        <taxon>Platyhelminthes</taxon>
        <taxon>Cestoda</taxon>
        <taxon>Eucestoda</taxon>
        <taxon>Cyclophyllidea</taxon>
        <taxon>Hymenolepididae</taxon>
        <taxon>Rodentolepis</taxon>
    </lineage>
</organism>
<dbReference type="GO" id="GO:0050806">
    <property type="term" value="P:positive regulation of synaptic transmission"/>
    <property type="evidence" value="ECO:0007669"/>
    <property type="project" value="TreeGrafter"/>
</dbReference>
<reference evidence="1" key="1">
    <citation type="submission" date="2016-04" db="UniProtKB">
        <authorList>
            <consortium name="WormBaseParasite"/>
        </authorList>
    </citation>
    <scope>IDENTIFICATION</scope>
</reference>
<dbReference type="GO" id="GO:0045211">
    <property type="term" value="C:postsynaptic membrane"/>
    <property type="evidence" value="ECO:0007669"/>
    <property type="project" value="TreeGrafter"/>
</dbReference>
<dbReference type="PANTHER" id="PTHR14139">
    <property type="entry name" value="CALSYNTENIN"/>
    <property type="match status" value="1"/>
</dbReference>
<dbReference type="PANTHER" id="PTHR14139:SF2">
    <property type="entry name" value="CALSYNTENIN-1"/>
    <property type="match status" value="1"/>
</dbReference>
<evidence type="ECO:0000313" key="1">
    <source>
        <dbReference type="WBParaSite" id="HNAJ_0000899501-mRNA-1"/>
    </source>
</evidence>
<accession>A0A158QI97</accession>
<dbReference type="STRING" id="102285.A0A158QI97"/>